<gene>
    <name evidence="2" type="ORF">E2C01_043792</name>
</gene>
<dbReference type="EMBL" id="VSRR010009210">
    <property type="protein sequence ID" value="MPC49974.1"/>
    <property type="molecule type" value="Genomic_DNA"/>
</dbReference>
<name>A0A5B7G0H3_PORTR</name>
<evidence type="ECO:0000256" key="1">
    <source>
        <dbReference type="SAM" id="MobiDB-lite"/>
    </source>
</evidence>
<proteinExistence type="predicted"/>
<sequence>MQQKAWNIHSAHSSHPTDVCSLQRECFKTNVAMLPHARTHTFIGCWHLTDRVATVRQTFRGPGGAPQPPRHAPSTATHHDSLMTFSITHTATTRPTQR</sequence>
<feature type="region of interest" description="Disordered" evidence="1">
    <location>
        <begin position="58"/>
        <end position="81"/>
    </location>
</feature>
<comment type="caution">
    <text evidence="2">The sequence shown here is derived from an EMBL/GenBank/DDBJ whole genome shotgun (WGS) entry which is preliminary data.</text>
</comment>
<evidence type="ECO:0000313" key="3">
    <source>
        <dbReference type="Proteomes" id="UP000324222"/>
    </source>
</evidence>
<accession>A0A5B7G0H3</accession>
<dbReference type="Proteomes" id="UP000324222">
    <property type="component" value="Unassembled WGS sequence"/>
</dbReference>
<protein>
    <submittedName>
        <fullName evidence="2">Uncharacterized protein</fullName>
    </submittedName>
</protein>
<dbReference type="AlphaFoldDB" id="A0A5B7G0H3"/>
<organism evidence="2 3">
    <name type="scientific">Portunus trituberculatus</name>
    <name type="common">Swimming crab</name>
    <name type="synonym">Neptunus trituberculatus</name>
    <dbReference type="NCBI Taxonomy" id="210409"/>
    <lineage>
        <taxon>Eukaryota</taxon>
        <taxon>Metazoa</taxon>
        <taxon>Ecdysozoa</taxon>
        <taxon>Arthropoda</taxon>
        <taxon>Crustacea</taxon>
        <taxon>Multicrustacea</taxon>
        <taxon>Malacostraca</taxon>
        <taxon>Eumalacostraca</taxon>
        <taxon>Eucarida</taxon>
        <taxon>Decapoda</taxon>
        <taxon>Pleocyemata</taxon>
        <taxon>Brachyura</taxon>
        <taxon>Eubrachyura</taxon>
        <taxon>Portunoidea</taxon>
        <taxon>Portunidae</taxon>
        <taxon>Portuninae</taxon>
        <taxon>Portunus</taxon>
    </lineage>
</organism>
<reference evidence="2 3" key="1">
    <citation type="submission" date="2019-05" db="EMBL/GenBank/DDBJ databases">
        <title>Another draft genome of Portunus trituberculatus and its Hox gene families provides insights of decapod evolution.</title>
        <authorList>
            <person name="Jeong J.-H."/>
            <person name="Song I."/>
            <person name="Kim S."/>
            <person name="Choi T."/>
            <person name="Kim D."/>
            <person name="Ryu S."/>
            <person name="Kim W."/>
        </authorList>
    </citation>
    <scope>NUCLEOTIDE SEQUENCE [LARGE SCALE GENOMIC DNA]</scope>
    <source>
        <tissue evidence="2">Muscle</tissue>
    </source>
</reference>
<keyword evidence="3" id="KW-1185">Reference proteome</keyword>
<evidence type="ECO:0000313" key="2">
    <source>
        <dbReference type="EMBL" id="MPC49974.1"/>
    </source>
</evidence>